<keyword evidence="1" id="KW-0812">Transmembrane</keyword>
<reference evidence="2 3" key="1">
    <citation type="submission" date="2017-03" db="EMBL/GenBank/DDBJ databases">
        <title>Isolation of Levoglucosan Utilizing Bacteria.</title>
        <authorList>
            <person name="Arya A.S."/>
        </authorList>
    </citation>
    <scope>NUCLEOTIDE SEQUENCE [LARGE SCALE GENOMIC DNA]</scope>
    <source>
        <strain evidence="2 3">MEC069</strain>
    </source>
</reference>
<feature type="transmembrane region" description="Helical" evidence="1">
    <location>
        <begin position="377"/>
        <end position="398"/>
    </location>
</feature>
<evidence type="ECO:0008006" key="4">
    <source>
        <dbReference type="Google" id="ProtNLM"/>
    </source>
</evidence>
<feature type="transmembrane region" description="Helical" evidence="1">
    <location>
        <begin position="470"/>
        <end position="488"/>
    </location>
</feature>
<gene>
    <name evidence="2" type="ORF">B5M42_18405</name>
</gene>
<feature type="transmembrane region" description="Helical" evidence="1">
    <location>
        <begin position="233"/>
        <end position="253"/>
    </location>
</feature>
<evidence type="ECO:0000313" key="3">
    <source>
        <dbReference type="Proteomes" id="UP000298246"/>
    </source>
</evidence>
<accession>A0A4Y8PWL5</accession>
<feature type="transmembrane region" description="Helical" evidence="1">
    <location>
        <begin position="307"/>
        <end position="326"/>
    </location>
</feature>
<feature type="transmembrane region" description="Helical" evidence="1">
    <location>
        <begin position="265"/>
        <end position="287"/>
    </location>
</feature>
<evidence type="ECO:0000313" key="2">
    <source>
        <dbReference type="EMBL" id="TFE85019.1"/>
    </source>
</evidence>
<comment type="caution">
    <text evidence="2">The sequence shown here is derived from an EMBL/GenBank/DDBJ whole genome shotgun (WGS) entry which is preliminary data.</text>
</comment>
<organism evidence="2 3">
    <name type="scientific">Paenibacillus athensensis</name>
    <dbReference type="NCBI Taxonomy" id="1967502"/>
    <lineage>
        <taxon>Bacteria</taxon>
        <taxon>Bacillati</taxon>
        <taxon>Bacillota</taxon>
        <taxon>Bacilli</taxon>
        <taxon>Bacillales</taxon>
        <taxon>Paenibacillaceae</taxon>
        <taxon>Paenibacillus</taxon>
    </lineage>
</organism>
<keyword evidence="1" id="KW-0472">Membrane</keyword>
<protein>
    <recommendedName>
        <fullName evidence="4">Oligosaccharide repeat unit polymerase</fullName>
    </recommendedName>
</protein>
<feature type="transmembrane region" description="Helical" evidence="1">
    <location>
        <begin position="89"/>
        <end position="108"/>
    </location>
</feature>
<feature type="transmembrane region" description="Helical" evidence="1">
    <location>
        <begin position="446"/>
        <end position="464"/>
    </location>
</feature>
<evidence type="ECO:0000256" key="1">
    <source>
        <dbReference type="SAM" id="Phobius"/>
    </source>
</evidence>
<keyword evidence="3" id="KW-1185">Reference proteome</keyword>
<feature type="transmembrane region" description="Helical" evidence="1">
    <location>
        <begin position="418"/>
        <end position="439"/>
    </location>
</feature>
<feature type="transmembrane region" description="Helical" evidence="1">
    <location>
        <begin position="144"/>
        <end position="169"/>
    </location>
</feature>
<name>A0A4Y8PWL5_9BACL</name>
<dbReference type="EMBL" id="MYFO01000029">
    <property type="protein sequence ID" value="TFE85019.1"/>
    <property type="molecule type" value="Genomic_DNA"/>
</dbReference>
<keyword evidence="1" id="KW-1133">Transmembrane helix</keyword>
<dbReference type="Proteomes" id="UP000298246">
    <property type="component" value="Unassembled WGS sequence"/>
</dbReference>
<dbReference type="AlphaFoldDB" id="A0A4Y8PWL5"/>
<proteinExistence type="predicted"/>
<dbReference type="NCBIfam" id="TIGR04370">
    <property type="entry name" value="glyco_rpt_poly"/>
    <property type="match status" value="1"/>
</dbReference>
<feature type="transmembrane region" description="Helical" evidence="1">
    <location>
        <begin position="190"/>
        <end position="213"/>
    </location>
</feature>
<sequence length="505" mass="55579">MRRLCAVAADAEAAGRFCSGRDNAGGTRRSALAVGVQRPVSGAAVLAAAARLAHRSVCGAAGRSRPHSPQTPGDEALAGRAAGFGKGEWNIVGLAALLIIFGFIVFNYFRFQDPLYPPVLQAGVWFFVLLLFEINKSTFIPVSYSLYGVIIAGVYTFSLGSFVGTLGFARDKGRQPLVLPKVRANVASWIIFWLPVVGFPLFVLRALAIGGSGPTGVFFIDLRLALSRENDPASFGVFAYLVTISFISLAIEVYKHISGRNRLRLAFAALLATAYALLATGRTYIMLPAVMIVGLLLITRKLSPLKGLLYFVIFGLISFAVMGLIFNKGVDLESSYTENVTSITDSLKIYMLGSLPAFDQYMQSDVTFGYGGYMFRFFFALLDAVGIHADVPALIQSYQQVPMLTNVYTIYQTYYADFSLVGVVLIQFLLGCWHSLLYVNAAKGKLLYMLLYAFFLYPLFMQFFQDQYFNLLSTWLQIILLLVPYCLLQTRSRAPHLLAEGSLKQ</sequence>